<keyword evidence="2" id="KW-1185">Reference proteome</keyword>
<protein>
    <submittedName>
        <fullName evidence="1">Uncharacterized protein</fullName>
    </submittedName>
</protein>
<dbReference type="OrthoDB" id="1073003at2"/>
<dbReference type="Proteomes" id="UP000007590">
    <property type="component" value="Chromosome"/>
</dbReference>
<dbReference type="STRING" id="929556.Solca_3649"/>
<organism evidence="1 2">
    <name type="scientific">Solitalea canadensis (strain ATCC 29591 / DSM 3403 / JCM 21819 / LMG 8368 / NBRC 15130 / NCIMB 12057 / USAM 9D)</name>
    <name type="common">Flexibacter canadensis</name>
    <dbReference type="NCBI Taxonomy" id="929556"/>
    <lineage>
        <taxon>Bacteria</taxon>
        <taxon>Pseudomonadati</taxon>
        <taxon>Bacteroidota</taxon>
        <taxon>Sphingobacteriia</taxon>
        <taxon>Sphingobacteriales</taxon>
        <taxon>Sphingobacteriaceae</taxon>
        <taxon>Solitalea</taxon>
    </lineage>
</organism>
<gene>
    <name evidence="1" type="ordered locus">Solca_3649</name>
</gene>
<name>H8KLF1_SOLCM</name>
<dbReference type="RefSeq" id="WP_014681876.1">
    <property type="nucleotide sequence ID" value="NC_017770.1"/>
</dbReference>
<proteinExistence type="predicted"/>
<reference evidence="1" key="1">
    <citation type="submission" date="2012-02" db="EMBL/GenBank/DDBJ databases">
        <title>The complete genome of Solitalea canadensis DSM 3403.</title>
        <authorList>
            <consortium name="US DOE Joint Genome Institute (JGI-PGF)"/>
            <person name="Lucas S."/>
            <person name="Copeland A."/>
            <person name="Lapidus A."/>
            <person name="Glavina del Rio T."/>
            <person name="Dalin E."/>
            <person name="Tice H."/>
            <person name="Bruce D."/>
            <person name="Goodwin L."/>
            <person name="Pitluck S."/>
            <person name="Peters L."/>
            <person name="Ovchinnikova G."/>
            <person name="Lu M."/>
            <person name="Kyrpides N."/>
            <person name="Mavromatis K."/>
            <person name="Ivanova N."/>
            <person name="Brettin T."/>
            <person name="Detter J.C."/>
            <person name="Han C."/>
            <person name="Larimer F."/>
            <person name="Land M."/>
            <person name="Hauser L."/>
            <person name="Markowitz V."/>
            <person name="Cheng J.-F."/>
            <person name="Hugenholtz P."/>
            <person name="Woyke T."/>
            <person name="Wu D."/>
            <person name="Spring S."/>
            <person name="Schroeder M."/>
            <person name="Kopitz M."/>
            <person name="Brambilla E."/>
            <person name="Klenk H.-P."/>
            <person name="Eisen J.A."/>
        </authorList>
    </citation>
    <scope>NUCLEOTIDE SEQUENCE</scope>
    <source>
        <strain evidence="1">DSM 3403</strain>
    </source>
</reference>
<sequence length="271" mass="31347">MKKHFFHFMILSLFCTSCQKEMDWLTSGGSGNNTSNVITQDTLYLPVKIIIDAQTYDLSYKDSIGNLSSIKSSWSTLLFFYNSNNEIVKVQLKGNGDSTLFSEYLITYKDNKPWKFANGYEVGRFSYYSNYTQIEGVMHPVFGDTLVRKFHYNDSTLYAYNYLNQYETGGNNNYVSDAKNYWAKDIKNKELLGQAVQFFEVLPAQKDISSASYLDNLSHNPIIISTNYVNKTYNVAGYPTYWEKESVFYEGEYVSPQPTITTHVYYRKVIN</sequence>
<dbReference type="KEGG" id="scn:Solca_3649"/>
<dbReference type="HOGENOM" id="CLU_939749_0_0_10"/>
<dbReference type="AlphaFoldDB" id="H8KLF1"/>
<accession>H8KLF1</accession>
<evidence type="ECO:0000313" key="2">
    <source>
        <dbReference type="Proteomes" id="UP000007590"/>
    </source>
</evidence>
<dbReference type="EMBL" id="CP003349">
    <property type="protein sequence ID" value="AFD08653.1"/>
    <property type="molecule type" value="Genomic_DNA"/>
</dbReference>
<evidence type="ECO:0000313" key="1">
    <source>
        <dbReference type="EMBL" id="AFD08653.1"/>
    </source>
</evidence>